<dbReference type="GO" id="GO:0046872">
    <property type="term" value="F:metal ion binding"/>
    <property type="evidence" value="ECO:0007669"/>
    <property type="project" value="UniProtKB-KW"/>
</dbReference>
<dbReference type="FunFam" id="1.10.340.30:FF:000005">
    <property type="entry name" value="Endonuclease III-like protein 1"/>
    <property type="match status" value="1"/>
</dbReference>
<dbReference type="Pfam" id="PF00730">
    <property type="entry name" value="HhH-GPD"/>
    <property type="match status" value="1"/>
</dbReference>
<keyword evidence="11 14" id="KW-0456">Lyase</keyword>
<keyword evidence="17" id="KW-0540">Nuclease</keyword>
<dbReference type="HAMAP" id="MF_03183">
    <property type="entry name" value="Endonuclease_III_Nth"/>
    <property type="match status" value="1"/>
</dbReference>
<comment type="catalytic activity">
    <reaction evidence="13 14">
        <text>2'-deoxyribonucleotide-(2'-deoxyribose 5'-phosphate)-2'-deoxyribonucleotide-DNA = a 3'-end 2'-deoxyribonucleotide-(2,3-dehydro-2,3-deoxyribose 5'-phosphate)-DNA + a 5'-end 5'-phospho-2'-deoxyribonucleoside-DNA + H(+)</text>
        <dbReference type="Rhea" id="RHEA:66592"/>
        <dbReference type="Rhea" id="RHEA-COMP:13180"/>
        <dbReference type="Rhea" id="RHEA-COMP:16897"/>
        <dbReference type="Rhea" id="RHEA-COMP:17067"/>
        <dbReference type="ChEBI" id="CHEBI:15378"/>
        <dbReference type="ChEBI" id="CHEBI:136412"/>
        <dbReference type="ChEBI" id="CHEBI:157695"/>
        <dbReference type="ChEBI" id="CHEBI:167181"/>
        <dbReference type="EC" id="4.2.99.18"/>
    </reaction>
</comment>
<dbReference type="PANTHER" id="PTHR43286:SF1">
    <property type="entry name" value="ENDONUCLEASE III-LIKE PROTEIN 1"/>
    <property type="match status" value="1"/>
</dbReference>
<accession>A0A8D8SL89</accession>
<keyword evidence="5 14" id="KW-0227">DNA damage</keyword>
<dbReference type="EC" id="4.2.99.18" evidence="14"/>
<evidence type="ECO:0000256" key="12">
    <source>
        <dbReference type="ARBA" id="ARBA00023295"/>
    </source>
</evidence>
<evidence type="ECO:0000259" key="16">
    <source>
        <dbReference type="SMART" id="SM00478"/>
    </source>
</evidence>
<dbReference type="GO" id="GO:0051539">
    <property type="term" value="F:4 iron, 4 sulfur cluster binding"/>
    <property type="evidence" value="ECO:0007669"/>
    <property type="project" value="UniProtKB-KW"/>
</dbReference>
<dbReference type="InterPro" id="IPR004035">
    <property type="entry name" value="Endouclease-III_FeS-bd_BS"/>
</dbReference>
<dbReference type="InterPro" id="IPR023170">
    <property type="entry name" value="HhH_base_excis_C"/>
</dbReference>
<evidence type="ECO:0000256" key="1">
    <source>
        <dbReference type="ARBA" id="ARBA00001966"/>
    </source>
</evidence>
<evidence type="ECO:0000256" key="9">
    <source>
        <dbReference type="ARBA" id="ARBA00023014"/>
    </source>
</evidence>
<evidence type="ECO:0000256" key="4">
    <source>
        <dbReference type="ARBA" id="ARBA00022723"/>
    </source>
</evidence>
<evidence type="ECO:0000256" key="13">
    <source>
        <dbReference type="ARBA" id="ARBA00044632"/>
    </source>
</evidence>
<comment type="function">
    <text evidence="14">Bifunctional DNA N-glycosylase with associated apurinic/apyrimidinic (AP) lyase function that catalyzes the first step in base excision repair (BER), the primary repair pathway for the repair of oxidative DNA damage. The DNA N-glycosylase activity releases the damaged DNA base from DNA by cleaving the N-glycosidic bond, leaving an AP site. The AP lyase activity cleaves the phosphodiester bond 3' to the AP site by a beta-elimination. Primarily recognizes and repairs oxidative base damage of pyrimidines.</text>
</comment>
<dbReference type="Pfam" id="PF00633">
    <property type="entry name" value="HHH"/>
    <property type="match status" value="1"/>
</dbReference>
<comment type="similarity">
    <text evidence="2 14">Belongs to the Nth/MutY family.</text>
</comment>
<keyword evidence="9" id="KW-0411">Iron-sulfur</keyword>
<proteinExistence type="inferred from homology"/>
<protein>
    <recommendedName>
        <fullName evidence="14">Endonuclease III homolog</fullName>
        <ecNumber evidence="14">3.2.2.-</ecNumber>
        <ecNumber evidence="14">4.2.99.18</ecNumber>
    </recommendedName>
    <alternativeName>
        <fullName evidence="14">Bifunctional DNA N-glycosylase/DNA-(apurinic or apyrimidinic site) lyase</fullName>
        <shortName evidence="14">DNA glycosylase/AP lyase</shortName>
    </alternativeName>
</protein>
<dbReference type="GO" id="GO:0006285">
    <property type="term" value="P:base-excision repair, AP site formation"/>
    <property type="evidence" value="ECO:0007669"/>
    <property type="project" value="UniProtKB-UniRule"/>
</dbReference>
<feature type="region of interest" description="Disordered" evidence="15">
    <location>
        <begin position="1"/>
        <end position="69"/>
    </location>
</feature>
<dbReference type="SUPFAM" id="SSF48150">
    <property type="entry name" value="DNA-glycosylase"/>
    <property type="match status" value="1"/>
</dbReference>
<evidence type="ECO:0000256" key="3">
    <source>
        <dbReference type="ARBA" id="ARBA00022485"/>
    </source>
</evidence>
<dbReference type="InterPro" id="IPR011257">
    <property type="entry name" value="DNA_glycosylase"/>
</dbReference>
<organism evidence="17">
    <name type="scientific">Cacopsylla melanoneura</name>
    <dbReference type="NCBI Taxonomy" id="428564"/>
    <lineage>
        <taxon>Eukaryota</taxon>
        <taxon>Metazoa</taxon>
        <taxon>Ecdysozoa</taxon>
        <taxon>Arthropoda</taxon>
        <taxon>Hexapoda</taxon>
        <taxon>Insecta</taxon>
        <taxon>Pterygota</taxon>
        <taxon>Neoptera</taxon>
        <taxon>Paraneoptera</taxon>
        <taxon>Hemiptera</taxon>
        <taxon>Sternorrhyncha</taxon>
        <taxon>Psylloidea</taxon>
        <taxon>Psyllidae</taxon>
        <taxon>Psyllinae</taxon>
        <taxon>Cacopsylla</taxon>
    </lineage>
</organism>
<dbReference type="FunFam" id="1.10.1670.10:FF:000003">
    <property type="entry name" value="Endonuclease III homolog"/>
    <property type="match status" value="1"/>
</dbReference>
<comment type="cofactor">
    <cofactor evidence="1">
        <name>[4Fe-4S] cluster</name>
        <dbReference type="ChEBI" id="CHEBI:49883"/>
    </cofactor>
</comment>
<dbReference type="EMBL" id="HBUF01218554">
    <property type="protein sequence ID" value="CAG6668322.1"/>
    <property type="molecule type" value="Transcribed_RNA"/>
</dbReference>
<evidence type="ECO:0000256" key="14">
    <source>
        <dbReference type="HAMAP-Rule" id="MF_03183"/>
    </source>
</evidence>
<dbReference type="GO" id="GO:0005739">
    <property type="term" value="C:mitochondrion"/>
    <property type="evidence" value="ECO:0007669"/>
    <property type="project" value="UniProtKB-SubCell"/>
</dbReference>
<reference evidence="17" key="1">
    <citation type="submission" date="2021-05" db="EMBL/GenBank/DDBJ databases">
        <authorList>
            <person name="Alioto T."/>
            <person name="Alioto T."/>
            <person name="Gomez Garrido J."/>
        </authorList>
    </citation>
    <scope>NUCLEOTIDE SEQUENCE</scope>
</reference>
<keyword evidence="7" id="KW-0809">Transit peptide</keyword>
<keyword evidence="8" id="KW-0408">Iron</keyword>
<evidence type="ECO:0000256" key="8">
    <source>
        <dbReference type="ARBA" id="ARBA00023004"/>
    </source>
</evidence>
<dbReference type="PANTHER" id="PTHR43286">
    <property type="entry name" value="ENDONUCLEASE III-LIKE PROTEIN 1"/>
    <property type="match status" value="1"/>
</dbReference>
<dbReference type="Gene3D" id="1.10.1670.10">
    <property type="entry name" value="Helix-hairpin-Helix base-excision DNA repair enzymes (C-terminal)"/>
    <property type="match status" value="1"/>
</dbReference>
<dbReference type="InterPro" id="IPR004036">
    <property type="entry name" value="Endonuclease-III-like_CS2"/>
</dbReference>
<evidence type="ECO:0000313" key="17">
    <source>
        <dbReference type="EMBL" id="CAG6668322.1"/>
    </source>
</evidence>
<evidence type="ECO:0000256" key="15">
    <source>
        <dbReference type="SAM" id="MobiDB-lite"/>
    </source>
</evidence>
<evidence type="ECO:0000256" key="2">
    <source>
        <dbReference type="ARBA" id="ARBA00008343"/>
    </source>
</evidence>
<dbReference type="EC" id="3.2.2.-" evidence="14"/>
<sequence>METRRSKMSTAVLTESTANGRQKRKPVNVQYDEIDGSSNILNKTDRTSTKKKVQREIEGKDEEESKKNKWEPENWNQVLQNIREMRKNLDAPVDSMGCDQSYDKDISPQIRRFHVLISLMLSSQTKDEVNHAAMCRLKEHGLTIENICNTPEEILGELIKPVGFWKTKAKHIKKVVEILKNDCNNDIPNTINTLCSLPGVGPKMAHLCMTHAWGIVTGIGVDVHVHRISHRLGWTKQLKTPEHTRQELESWLPEELWSEVNHLLVGFGQQICKSPRPLCETCLNKDLCPQGKKELSERNCKV</sequence>
<dbReference type="AlphaFoldDB" id="A0A8D8SL89"/>
<evidence type="ECO:0000256" key="11">
    <source>
        <dbReference type="ARBA" id="ARBA00023239"/>
    </source>
</evidence>
<name>A0A8D8SL89_9HEMI</name>
<dbReference type="InterPro" id="IPR003265">
    <property type="entry name" value="HhH-GPD_domain"/>
</dbReference>
<comment type="caution">
    <text evidence="14">Lacks conserved residue(s) required for the propagation of feature annotation.</text>
</comment>
<dbReference type="GO" id="GO:0000703">
    <property type="term" value="F:oxidized pyrimidine nucleobase lesion DNA N-glycosylase activity"/>
    <property type="evidence" value="ECO:0007669"/>
    <property type="project" value="UniProtKB-UniRule"/>
</dbReference>
<evidence type="ECO:0000256" key="6">
    <source>
        <dbReference type="ARBA" id="ARBA00022801"/>
    </source>
</evidence>
<evidence type="ECO:0000256" key="10">
    <source>
        <dbReference type="ARBA" id="ARBA00023204"/>
    </source>
</evidence>
<dbReference type="InterPro" id="IPR030841">
    <property type="entry name" value="NTH1"/>
</dbReference>
<dbReference type="PROSITE" id="PS00764">
    <property type="entry name" value="ENDONUCLEASE_III_1"/>
    <property type="match status" value="1"/>
</dbReference>
<keyword evidence="17" id="KW-0255">Endonuclease</keyword>
<keyword evidence="12 14" id="KW-0326">Glycosidase</keyword>
<dbReference type="GO" id="GO:0003677">
    <property type="term" value="F:DNA binding"/>
    <property type="evidence" value="ECO:0007669"/>
    <property type="project" value="UniProtKB-UniRule"/>
</dbReference>
<feature type="compositionally biased region" description="Basic and acidic residues" evidence="15">
    <location>
        <begin position="43"/>
        <end position="69"/>
    </location>
</feature>
<dbReference type="GO" id="GO:0140078">
    <property type="term" value="F:class I DNA-(apurinic or apyrimidinic site) endonuclease activity"/>
    <property type="evidence" value="ECO:0007669"/>
    <property type="project" value="UniProtKB-EC"/>
</dbReference>
<gene>
    <name evidence="14" type="primary">NTH1</name>
</gene>
<keyword evidence="4" id="KW-0479">Metal-binding</keyword>
<feature type="domain" description="HhH-GPD" evidence="16">
    <location>
        <begin position="121"/>
        <end position="270"/>
    </location>
</feature>
<keyword evidence="10 14" id="KW-0234">DNA repair</keyword>
<comment type="subcellular location">
    <subcellularLocation>
        <location evidence="14">Nucleus</location>
    </subcellularLocation>
    <subcellularLocation>
        <location evidence="14">Mitochondrion</location>
    </subcellularLocation>
</comment>
<keyword evidence="3" id="KW-0004">4Fe-4S</keyword>
<dbReference type="GO" id="GO:0006289">
    <property type="term" value="P:nucleotide-excision repair"/>
    <property type="evidence" value="ECO:0007669"/>
    <property type="project" value="TreeGrafter"/>
</dbReference>
<feature type="compositionally biased region" description="Polar residues" evidence="15">
    <location>
        <begin position="8"/>
        <end position="20"/>
    </location>
</feature>
<evidence type="ECO:0000256" key="5">
    <source>
        <dbReference type="ARBA" id="ARBA00022763"/>
    </source>
</evidence>
<keyword evidence="14" id="KW-0539">Nucleus</keyword>
<keyword evidence="14" id="KW-0496">Mitochondrion</keyword>
<dbReference type="InterPro" id="IPR000445">
    <property type="entry name" value="HhH_motif"/>
</dbReference>
<dbReference type="CDD" id="cd00056">
    <property type="entry name" value="ENDO3c"/>
    <property type="match status" value="1"/>
</dbReference>
<dbReference type="SMART" id="SM00478">
    <property type="entry name" value="ENDO3c"/>
    <property type="match status" value="1"/>
</dbReference>
<dbReference type="GO" id="GO:0005634">
    <property type="term" value="C:nucleus"/>
    <property type="evidence" value="ECO:0007669"/>
    <property type="project" value="UniProtKB-SubCell"/>
</dbReference>
<dbReference type="Gene3D" id="1.10.340.30">
    <property type="entry name" value="Hypothetical protein, domain 2"/>
    <property type="match status" value="1"/>
</dbReference>
<dbReference type="PROSITE" id="PS01155">
    <property type="entry name" value="ENDONUCLEASE_III_2"/>
    <property type="match status" value="1"/>
</dbReference>
<evidence type="ECO:0000256" key="7">
    <source>
        <dbReference type="ARBA" id="ARBA00022946"/>
    </source>
</evidence>
<keyword evidence="6 14" id="KW-0378">Hydrolase</keyword>